<organism evidence="10 11">
    <name type="scientific">Spirodela intermedia</name>
    <name type="common">Intermediate duckweed</name>
    <dbReference type="NCBI Taxonomy" id="51605"/>
    <lineage>
        <taxon>Eukaryota</taxon>
        <taxon>Viridiplantae</taxon>
        <taxon>Streptophyta</taxon>
        <taxon>Embryophyta</taxon>
        <taxon>Tracheophyta</taxon>
        <taxon>Spermatophyta</taxon>
        <taxon>Magnoliopsida</taxon>
        <taxon>Liliopsida</taxon>
        <taxon>Araceae</taxon>
        <taxon>Lemnoideae</taxon>
        <taxon>Spirodela</taxon>
    </lineage>
</organism>
<keyword evidence="3" id="KW-0540">Nuclease</keyword>
<keyword evidence="4" id="KW-0378">Hydrolase</keyword>
<dbReference type="PANTHER" id="PTHR12801">
    <property type="entry name" value="RNA EXONUCLEASE REXO1 / RECO3 FAMILY MEMBER-RELATED"/>
    <property type="match status" value="1"/>
</dbReference>
<dbReference type="SMART" id="SM00479">
    <property type="entry name" value="EXOIII"/>
    <property type="match status" value="1"/>
</dbReference>
<dbReference type="InterPro" id="IPR047021">
    <property type="entry name" value="REXO1/3/4-like"/>
</dbReference>
<dbReference type="AlphaFoldDB" id="A0A7I8LIW7"/>
<dbReference type="Gene3D" id="3.30.420.10">
    <property type="entry name" value="Ribonuclease H-like superfamily/Ribonuclease H"/>
    <property type="match status" value="1"/>
</dbReference>
<dbReference type="GO" id="GO:0004527">
    <property type="term" value="F:exonuclease activity"/>
    <property type="evidence" value="ECO:0007669"/>
    <property type="project" value="UniProtKB-KW"/>
</dbReference>
<dbReference type="Proteomes" id="UP000663760">
    <property type="component" value="Chromosome 16"/>
</dbReference>
<evidence type="ECO:0000313" key="11">
    <source>
        <dbReference type="Proteomes" id="UP000663760"/>
    </source>
</evidence>
<gene>
    <name evidence="10" type="ORF">SI8410_16020460</name>
</gene>
<dbReference type="InterPro" id="IPR036397">
    <property type="entry name" value="RNaseH_sf"/>
</dbReference>
<dbReference type="GO" id="GO:0003676">
    <property type="term" value="F:nucleic acid binding"/>
    <property type="evidence" value="ECO:0007669"/>
    <property type="project" value="InterPro"/>
</dbReference>
<feature type="domain" description="Exonuclease" evidence="9">
    <location>
        <begin position="143"/>
        <end position="304"/>
    </location>
</feature>
<dbReference type="CDD" id="cd06145">
    <property type="entry name" value="REX1_like"/>
    <property type="match status" value="1"/>
</dbReference>
<dbReference type="GO" id="GO:0005634">
    <property type="term" value="C:nucleus"/>
    <property type="evidence" value="ECO:0007669"/>
    <property type="project" value="UniProtKB-SubCell"/>
</dbReference>
<protein>
    <recommendedName>
        <fullName evidence="9">Exonuclease domain-containing protein</fullName>
    </recommendedName>
</protein>
<comment type="subcellular location">
    <subcellularLocation>
        <location evidence="1">Nucleus</location>
    </subcellularLocation>
</comment>
<evidence type="ECO:0000256" key="4">
    <source>
        <dbReference type="ARBA" id="ARBA00022801"/>
    </source>
</evidence>
<dbReference type="InterPro" id="IPR012337">
    <property type="entry name" value="RNaseH-like_sf"/>
</dbReference>
<feature type="region of interest" description="Disordered" evidence="8">
    <location>
        <begin position="414"/>
        <end position="458"/>
    </location>
</feature>
<evidence type="ECO:0000256" key="1">
    <source>
        <dbReference type="ARBA" id="ARBA00004123"/>
    </source>
</evidence>
<evidence type="ECO:0000256" key="7">
    <source>
        <dbReference type="ARBA" id="ARBA00053817"/>
    </source>
</evidence>
<accession>A0A7I8LIW7</accession>
<dbReference type="SUPFAM" id="SSF53098">
    <property type="entry name" value="Ribonuclease H-like"/>
    <property type="match status" value="1"/>
</dbReference>
<dbReference type="Pfam" id="PF00929">
    <property type="entry name" value="RNase_T"/>
    <property type="match status" value="1"/>
</dbReference>
<proteinExistence type="inferred from homology"/>
<keyword evidence="6" id="KW-0539">Nucleus</keyword>
<reference evidence="10" key="1">
    <citation type="submission" date="2020-02" db="EMBL/GenBank/DDBJ databases">
        <authorList>
            <person name="Scholz U."/>
            <person name="Mascher M."/>
            <person name="Fiebig A."/>
        </authorList>
    </citation>
    <scope>NUCLEOTIDE SEQUENCE</scope>
</reference>
<evidence type="ECO:0000256" key="8">
    <source>
        <dbReference type="SAM" id="MobiDB-lite"/>
    </source>
</evidence>
<keyword evidence="5" id="KW-0269">Exonuclease</keyword>
<dbReference type="InterPro" id="IPR013520">
    <property type="entry name" value="Ribonucl_H"/>
</dbReference>
<evidence type="ECO:0000256" key="5">
    <source>
        <dbReference type="ARBA" id="ARBA00022839"/>
    </source>
</evidence>
<dbReference type="PANTHER" id="PTHR12801:SF115">
    <property type="entry name" value="FI18136P1-RELATED"/>
    <property type="match status" value="1"/>
</dbReference>
<dbReference type="InterPro" id="IPR034922">
    <property type="entry name" value="REX1-like_exo"/>
</dbReference>
<evidence type="ECO:0000313" key="10">
    <source>
        <dbReference type="EMBL" id="CAA7409782.1"/>
    </source>
</evidence>
<evidence type="ECO:0000256" key="6">
    <source>
        <dbReference type="ARBA" id="ARBA00023242"/>
    </source>
</evidence>
<evidence type="ECO:0000259" key="9">
    <source>
        <dbReference type="SMART" id="SM00479"/>
    </source>
</evidence>
<dbReference type="EMBL" id="LR746279">
    <property type="protein sequence ID" value="CAA7409782.1"/>
    <property type="molecule type" value="Genomic_DNA"/>
</dbReference>
<comment type="similarity">
    <text evidence="2">Belongs to the REXO1/REXO3 family.</text>
</comment>
<name>A0A7I8LIW7_SPIIN</name>
<evidence type="ECO:0000256" key="3">
    <source>
        <dbReference type="ARBA" id="ARBA00022722"/>
    </source>
</evidence>
<evidence type="ECO:0000256" key="2">
    <source>
        <dbReference type="ARBA" id="ARBA00006357"/>
    </source>
</evidence>
<dbReference type="FunFam" id="3.30.420.10:FF:000080">
    <property type="entry name" value="Small RNA degrading nuclease 3"/>
    <property type="match status" value="1"/>
</dbReference>
<keyword evidence="11" id="KW-1185">Reference proteome</keyword>
<dbReference type="OrthoDB" id="16516at2759"/>
<comment type="function">
    <text evidence="7">3'-5' exonuclease degrading single-stranded small RNAs.</text>
</comment>
<sequence>MAKELAKVEREVLVGMVKFCQKRGLKGEKGEWKEFLAACDRKFGASLSDPARRSADILVAFLESFTREEDIEFFSKMMRRHENFKAMEKMVRDLPGSESPQQRLVRLTVGHPKYIQNYSFPSHEEDWIVIPLRKVSKVAKVNAMISLDCEMVLCQDGTEAVVRVCVVDHNLGVKLDKIVNPNKPVADFRTGITGICSQDLEGVTCSLLDVQKALRKLLSHGTILVGHSLHNDLEALKIDHARVIDTSFIFQCLDIPEIKTPSLNSLCESVLGSPIRKEGDPHECRNDAEAAMKLVLAKIEHGFDDPIAIEAKKASEANLFMLFLHRIPINVAHQELSGLFPGHLHAEIQAELRVRGKMYSTFAVFRSREDADEAFQELKGQETKDCLGLPQKRVCLRLVSGETASLCVRKMAADGAAVSPKRPAEVDGGESKRRRVGHEGRLTRRRGRKVGAGAVREE</sequence>
<feature type="compositionally biased region" description="Basic and acidic residues" evidence="8">
    <location>
        <begin position="422"/>
        <end position="442"/>
    </location>
</feature>